<organism evidence="1 2">
    <name type="scientific">Gigaspora margarita</name>
    <dbReference type="NCBI Taxonomy" id="4874"/>
    <lineage>
        <taxon>Eukaryota</taxon>
        <taxon>Fungi</taxon>
        <taxon>Fungi incertae sedis</taxon>
        <taxon>Mucoromycota</taxon>
        <taxon>Glomeromycotina</taxon>
        <taxon>Glomeromycetes</taxon>
        <taxon>Diversisporales</taxon>
        <taxon>Gigasporaceae</taxon>
        <taxon>Gigaspora</taxon>
    </lineage>
</organism>
<accession>A0ABM8W783</accession>
<evidence type="ECO:0000313" key="1">
    <source>
        <dbReference type="EMBL" id="CAG8543814.1"/>
    </source>
</evidence>
<name>A0ABM8W783_GIGMA</name>
<comment type="caution">
    <text evidence="1">The sequence shown here is derived from an EMBL/GenBank/DDBJ whole genome shotgun (WGS) entry which is preliminary data.</text>
</comment>
<sequence>DENLTFEDLLYQADSDYVYEEMVIQVRGANVWHMVASDFKWMFKIYGISCIQSELEGAFRSRHLKTKVLHNSYNTTYGVDKITPLG</sequence>
<evidence type="ECO:0000313" key="2">
    <source>
        <dbReference type="Proteomes" id="UP000789901"/>
    </source>
</evidence>
<reference evidence="1 2" key="1">
    <citation type="submission" date="2021-06" db="EMBL/GenBank/DDBJ databases">
        <authorList>
            <person name="Kallberg Y."/>
            <person name="Tangrot J."/>
            <person name="Rosling A."/>
        </authorList>
    </citation>
    <scope>NUCLEOTIDE SEQUENCE [LARGE SCALE GENOMIC DNA]</scope>
    <source>
        <strain evidence="1 2">120-4 pot B 10/14</strain>
    </source>
</reference>
<dbReference type="Proteomes" id="UP000789901">
    <property type="component" value="Unassembled WGS sequence"/>
</dbReference>
<dbReference type="EMBL" id="CAJVQB010001628">
    <property type="protein sequence ID" value="CAG8543814.1"/>
    <property type="molecule type" value="Genomic_DNA"/>
</dbReference>
<feature type="non-terminal residue" evidence="1">
    <location>
        <position position="1"/>
    </location>
</feature>
<keyword evidence="2" id="KW-1185">Reference proteome</keyword>
<proteinExistence type="predicted"/>
<protein>
    <submittedName>
        <fullName evidence="1">43488_t:CDS:1</fullName>
    </submittedName>
</protein>
<gene>
    <name evidence="1" type="ORF">GMARGA_LOCUS4216</name>
</gene>